<evidence type="ECO:0000259" key="2">
    <source>
        <dbReference type="Pfam" id="PF10988"/>
    </source>
</evidence>
<evidence type="ECO:0000313" key="3">
    <source>
        <dbReference type="EMBL" id="SEM07036.1"/>
    </source>
</evidence>
<protein>
    <submittedName>
        <fullName evidence="3">Putative auto-transporter adhesin, head GIN domain</fullName>
    </submittedName>
</protein>
<sequence>MKHKIGSTGWLALLLPFLFIGISHAAIVTKKLSDETRAVSGFHAIENIGSIDLEISIGNTESLKIFGNKEVIDLVETQVKNGTLVISIKKDGQRFFNNWKVNKNLLIQISAKSLNALSQRGSGNIVVKNPIKGDKFQLSLTGSGDITVPVNVSSLTATIVGSGDISMQGTATSADVSVSGSGDFDGDSLKTQDANTKISGSGDIDIYVSNTLNAQLSGSGDISYGGNPKQVNKRKSGSGEISSR</sequence>
<feature type="region of interest" description="Disordered" evidence="1">
    <location>
        <begin position="218"/>
        <end position="244"/>
    </location>
</feature>
<dbReference type="OrthoDB" id="794214at2"/>
<proteinExistence type="predicted"/>
<evidence type="ECO:0000313" key="4">
    <source>
        <dbReference type="Proteomes" id="UP000199421"/>
    </source>
</evidence>
<feature type="domain" description="Putative auto-transporter adhesin head GIN" evidence="2">
    <location>
        <begin position="42"/>
        <end position="228"/>
    </location>
</feature>
<reference evidence="4" key="1">
    <citation type="submission" date="2016-10" db="EMBL/GenBank/DDBJ databases">
        <authorList>
            <person name="Varghese N."/>
            <person name="Submissions S."/>
        </authorList>
    </citation>
    <scope>NUCLEOTIDE SEQUENCE [LARGE SCALE GENOMIC DNA]</scope>
    <source>
        <strain evidence="4">DSM 18733</strain>
    </source>
</reference>
<keyword evidence="4" id="KW-1185">Reference proteome</keyword>
<dbReference type="PANTHER" id="PTHR39200">
    <property type="entry name" value="HYPOTHETICAL EXPORTED PROTEIN"/>
    <property type="match status" value="1"/>
</dbReference>
<accession>A0A1H7VCQ6</accession>
<dbReference type="InterPro" id="IPR021255">
    <property type="entry name" value="DUF2807"/>
</dbReference>
<name>A0A1H7VCQ6_OLID1</name>
<dbReference type="Pfam" id="PF10988">
    <property type="entry name" value="DUF2807"/>
    <property type="match status" value="1"/>
</dbReference>
<dbReference type="RefSeq" id="WP_093328276.1">
    <property type="nucleotide sequence ID" value="NZ_FOAF01000007.1"/>
</dbReference>
<dbReference type="EMBL" id="FOAF01000007">
    <property type="protein sequence ID" value="SEM07036.1"/>
    <property type="molecule type" value="Genomic_DNA"/>
</dbReference>
<dbReference type="Proteomes" id="UP000199421">
    <property type="component" value="Unassembled WGS sequence"/>
</dbReference>
<dbReference type="PANTHER" id="PTHR39200:SF1">
    <property type="entry name" value="AUTO-TRANSPORTER ADHESIN HEAD GIN DOMAIN-CONTAINING PROTEIN-RELATED"/>
    <property type="match status" value="1"/>
</dbReference>
<dbReference type="Gene3D" id="2.160.20.120">
    <property type="match status" value="1"/>
</dbReference>
<gene>
    <name evidence="3" type="ORF">SAMN05661044_04125</name>
</gene>
<evidence type="ECO:0000256" key="1">
    <source>
        <dbReference type="SAM" id="MobiDB-lite"/>
    </source>
</evidence>
<organism evidence="3 4">
    <name type="scientific">Olivibacter domesticus</name>
    <name type="common">Pseudosphingobacterium domesticum</name>
    <dbReference type="NCBI Taxonomy" id="407022"/>
    <lineage>
        <taxon>Bacteria</taxon>
        <taxon>Pseudomonadati</taxon>
        <taxon>Bacteroidota</taxon>
        <taxon>Sphingobacteriia</taxon>
        <taxon>Sphingobacteriales</taxon>
        <taxon>Sphingobacteriaceae</taxon>
        <taxon>Olivibacter</taxon>
    </lineage>
</organism>
<dbReference type="AlphaFoldDB" id="A0A1H7VCQ6"/>
<dbReference type="STRING" id="407022.SAMN05661044_04125"/>